<dbReference type="RefSeq" id="WP_339936676.1">
    <property type="nucleotide sequence ID" value="NZ_BAABGA010000018.1"/>
</dbReference>
<evidence type="ECO:0000256" key="1">
    <source>
        <dbReference type="SAM" id="MobiDB-lite"/>
    </source>
</evidence>
<accession>A0ABP8MH85</accession>
<sequence>MHERTQRAFARLVFVVCCALPTSIVLMTILVTWTPWYHRHCLRTITASIAKDTGFDVEIEDFDRPSPSRLELQNVRLLDPETKREVAKVYKLTWTEVNDGVSIVLHQPELQSSELGNTWRLVHDRFLCQSICVSTPVRFAANDLTLHSDSGPMTLRDVDAWIEPGNPSMIGSSTRATIECLPTGQPTDRGFRIEVVRDRSGVTPVTTWTLETGDTALPCSALAPYSDAMAMLGNEATFSGMMRWSIEPDGWWVDLSTSRFDQVDLARVFQRLPHQLTGDASLRFRRGMIRPGKTVDVIAELRAKEGFVGTSLLASMQRDLGMTVVTDTTSARPVPYDHLAMQFQIFGAKMTLDGICRTEQGYEGLPAGVVLIADGYSMVQARELEMPAIELAKAVAPSHSVMVPMSEQTTPLMQWLLPPSRSLPSDTSHSPPPRIQTAQEFSGGPTISEP</sequence>
<keyword evidence="2" id="KW-0472">Membrane</keyword>
<evidence type="ECO:0000256" key="2">
    <source>
        <dbReference type="SAM" id="Phobius"/>
    </source>
</evidence>
<name>A0ABP8MH85_9BACT</name>
<feature type="region of interest" description="Disordered" evidence="1">
    <location>
        <begin position="416"/>
        <end position="450"/>
    </location>
</feature>
<keyword evidence="2" id="KW-0812">Transmembrane</keyword>
<dbReference type="Proteomes" id="UP001500840">
    <property type="component" value="Unassembled WGS sequence"/>
</dbReference>
<organism evidence="3 4">
    <name type="scientific">Novipirellula rosea</name>
    <dbReference type="NCBI Taxonomy" id="1031540"/>
    <lineage>
        <taxon>Bacteria</taxon>
        <taxon>Pseudomonadati</taxon>
        <taxon>Planctomycetota</taxon>
        <taxon>Planctomycetia</taxon>
        <taxon>Pirellulales</taxon>
        <taxon>Pirellulaceae</taxon>
        <taxon>Novipirellula</taxon>
    </lineage>
</organism>
<evidence type="ECO:0000313" key="4">
    <source>
        <dbReference type="Proteomes" id="UP001500840"/>
    </source>
</evidence>
<feature type="transmembrane region" description="Helical" evidence="2">
    <location>
        <begin position="12"/>
        <end position="36"/>
    </location>
</feature>
<keyword evidence="4" id="KW-1185">Reference proteome</keyword>
<gene>
    <name evidence="3" type="ORF">GCM10023156_13830</name>
</gene>
<reference evidence="4" key="1">
    <citation type="journal article" date="2019" name="Int. J. Syst. Evol. Microbiol.">
        <title>The Global Catalogue of Microorganisms (GCM) 10K type strain sequencing project: providing services to taxonomists for standard genome sequencing and annotation.</title>
        <authorList>
            <consortium name="The Broad Institute Genomics Platform"/>
            <consortium name="The Broad Institute Genome Sequencing Center for Infectious Disease"/>
            <person name="Wu L."/>
            <person name="Ma J."/>
        </authorList>
    </citation>
    <scope>NUCLEOTIDE SEQUENCE [LARGE SCALE GENOMIC DNA]</scope>
    <source>
        <strain evidence="4">JCM 17759</strain>
    </source>
</reference>
<dbReference type="EMBL" id="BAABGA010000018">
    <property type="protein sequence ID" value="GAA4449384.1"/>
    <property type="molecule type" value="Genomic_DNA"/>
</dbReference>
<keyword evidence="2" id="KW-1133">Transmembrane helix</keyword>
<comment type="caution">
    <text evidence="3">The sequence shown here is derived from an EMBL/GenBank/DDBJ whole genome shotgun (WGS) entry which is preliminary data.</text>
</comment>
<protein>
    <submittedName>
        <fullName evidence="3">Uncharacterized protein</fullName>
    </submittedName>
</protein>
<evidence type="ECO:0000313" key="3">
    <source>
        <dbReference type="EMBL" id="GAA4449384.1"/>
    </source>
</evidence>
<proteinExistence type="predicted"/>